<evidence type="ECO:0000313" key="6">
    <source>
        <dbReference type="EMBL" id="QTE31044.1"/>
    </source>
</evidence>
<dbReference type="EMBL" id="CP071868">
    <property type="protein sequence ID" value="QTE31044.1"/>
    <property type="molecule type" value="Genomic_DNA"/>
</dbReference>
<keyword evidence="3 6" id="KW-0238">DNA-binding</keyword>
<dbReference type="Gene3D" id="3.40.50.2300">
    <property type="match status" value="2"/>
</dbReference>
<dbReference type="SMART" id="SM00354">
    <property type="entry name" value="HTH_LACI"/>
    <property type="match status" value="1"/>
</dbReference>
<dbReference type="PROSITE" id="PS50932">
    <property type="entry name" value="HTH_LACI_2"/>
    <property type="match status" value="1"/>
</dbReference>
<protein>
    <submittedName>
        <fullName evidence="6">LacI family DNA-binding transcriptional regulator</fullName>
    </submittedName>
</protein>
<dbReference type="GO" id="GO:0003700">
    <property type="term" value="F:DNA-binding transcription factor activity"/>
    <property type="evidence" value="ECO:0007669"/>
    <property type="project" value="TreeGrafter"/>
</dbReference>
<accession>A0A8A4ZGM8</accession>
<dbReference type="InterPro" id="IPR001761">
    <property type="entry name" value="Peripla_BP/Lac1_sug-bd_dom"/>
</dbReference>
<dbReference type="PANTHER" id="PTHR30146:SF148">
    <property type="entry name" value="HTH-TYPE TRANSCRIPTIONAL REPRESSOR PURR-RELATED"/>
    <property type="match status" value="1"/>
</dbReference>
<evidence type="ECO:0000313" key="7">
    <source>
        <dbReference type="Proteomes" id="UP000663937"/>
    </source>
</evidence>
<reference evidence="6" key="1">
    <citation type="submission" date="2021-03" db="EMBL/GenBank/DDBJ databases">
        <title>Pengzhenrongella sicca gen. nov., sp. nov., a new member of suborder Micrococcineae isolated from High-Arctic tundra soil.</title>
        <authorList>
            <person name="Peng F."/>
        </authorList>
    </citation>
    <scope>NUCLEOTIDE SEQUENCE</scope>
    <source>
        <strain evidence="6">LRZ-2</strain>
    </source>
</reference>
<evidence type="ECO:0000256" key="2">
    <source>
        <dbReference type="ARBA" id="ARBA00023015"/>
    </source>
</evidence>
<sequence>MVRMRDVAREANVSVKTVSRVHNNDPHVAPDTRDRVEAAIRRMGYLPNTLATTFRDGRSAVIGIAVPDIGDPYFSAIVREVDRTAAQHHMLTVVAGIGGDPSQERARVEALMSRRLSGLIMAPVTNDQSYLLPWVDQAPIIFIDRRPTRLAVDSFTTDDEQGAFDGTAHLLAHGHRRVAFLGDTLSLATTAARLTGYRRALHEAERPWSPELVVMDGATRGGAALAVQTLACLPEPPTALLSSNARCTIALAPLLRNLGLAVVSFGDFPMSDVLEPAVTILDQHPHVLAEMAVNRLLDRLAHPAKRFRRRQVLAATLVERDSCRLPVTTRP</sequence>
<dbReference type="SUPFAM" id="SSF53822">
    <property type="entry name" value="Periplasmic binding protein-like I"/>
    <property type="match status" value="1"/>
</dbReference>
<name>A0A8A4ZGM8_9MICO</name>
<dbReference type="GO" id="GO:0000976">
    <property type="term" value="F:transcription cis-regulatory region binding"/>
    <property type="evidence" value="ECO:0007669"/>
    <property type="project" value="TreeGrafter"/>
</dbReference>
<dbReference type="Proteomes" id="UP000663937">
    <property type="component" value="Chromosome"/>
</dbReference>
<keyword evidence="7" id="KW-1185">Reference proteome</keyword>
<dbReference type="Pfam" id="PF00532">
    <property type="entry name" value="Peripla_BP_1"/>
    <property type="match status" value="1"/>
</dbReference>
<dbReference type="SUPFAM" id="SSF47413">
    <property type="entry name" value="lambda repressor-like DNA-binding domains"/>
    <property type="match status" value="1"/>
</dbReference>
<proteinExistence type="predicted"/>
<evidence type="ECO:0000256" key="3">
    <source>
        <dbReference type="ARBA" id="ARBA00023125"/>
    </source>
</evidence>
<dbReference type="Pfam" id="PF00356">
    <property type="entry name" value="LacI"/>
    <property type="match status" value="1"/>
</dbReference>
<keyword evidence="1" id="KW-0678">Repressor</keyword>
<feature type="domain" description="HTH lacI-type" evidence="5">
    <location>
        <begin position="2"/>
        <end position="56"/>
    </location>
</feature>
<evidence type="ECO:0000256" key="4">
    <source>
        <dbReference type="ARBA" id="ARBA00023163"/>
    </source>
</evidence>
<evidence type="ECO:0000259" key="5">
    <source>
        <dbReference type="PROSITE" id="PS50932"/>
    </source>
</evidence>
<keyword evidence="4" id="KW-0804">Transcription</keyword>
<dbReference type="CDD" id="cd01392">
    <property type="entry name" value="HTH_LacI"/>
    <property type="match status" value="1"/>
</dbReference>
<dbReference type="AlphaFoldDB" id="A0A8A4ZGM8"/>
<dbReference type="Gene3D" id="1.10.260.40">
    <property type="entry name" value="lambda repressor-like DNA-binding domains"/>
    <property type="match status" value="1"/>
</dbReference>
<dbReference type="InterPro" id="IPR028082">
    <property type="entry name" value="Peripla_BP_I"/>
</dbReference>
<evidence type="ECO:0000256" key="1">
    <source>
        <dbReference type="ARBA" id="ARBA00022491"/>
    </source>
</evidence>
<dbReference type="InterPro" id="IPR010982">
    <property type="entry name" value="Lambda_DNA-bd_dom_sf"/>
</dbReference>
<keyword evidence="2" id="KW-0805">Transcription regulation</keyword>
<gene>
    <name evidence="6" type="ORF">J4E96_09040</name>
</gene>
<dbReference type="PANTHER" id="PTHR30146">
    <property type="entry name" value="LACI-RELATED TRANSCRIPTIONAL REPRESSOR"/>
    <property type="match status" value="1"/>
</dbReference>
<dbReference type="CDD" id="cd06267">
    <property type="entry name" value="PBP1_LacI_sugar_binding-like"/>
    <property type="match status" value="1"/>
</dbReference>
<organism evidence="6 7">
    <name type="scientific">Pengzhenrongella sicca</name>
    <dbReference type="NCBI Taxonomy" id="2819238"/>
    <lineage>
        <taxon>Bacteria</taxon>
        <taxon>Bacillati</taxon>
        <taxon>Actinomycetota</taxon>
        <taxon>Actinomycetes</taxon>
        <taxon>Micrococcales</taxon>
        <taxon>Pengzhenrongella</taxon>
    </lineage>
</organism>
<dbReference type="InterPro" id="IPR000843">
    <property type="entry name" value="HTH_LacI"/>
</dbReference>
<dbReference type="KEGG" id="psic:J4E96_09040"/>